<gene>
    <name evidence="1" type="ORF">PXEA_LOCUS11724</name>
</gene>
<organism evidence="1 2">
    <name type="scientific">Protopolystoma xenopodis</name>
    <dbReference type="NCBI Taxonomy" id="117903"/>
    <lineage>
        <taxon>Eukaryota</taxon>
        <taxon>Metazoa</taxon>
        <taxon>Spiralia</taxon>
        <taxon>Lophotrochozoa</taxon>
        <taxon>Platyhelminthes</taxon>
        <taxon>Monogenea</taxon>
        <taxon>Polyopisthocotylea</taxon>
        <taxon>Polystomatidea</taxon>
        <taxon>Polystomatidae</taxon>
        <taxon>Protopolystoma</taxon>
    </lineage>
</organism>
<comment type="caution">
    <text evidence="1">The sequence shown here is derived from an EMBL/GenBank/DDBJ whole genome shotgun (WGS) entry which is preliminary data.</text>
</comment>
<evidence type="ECO:0000313" key="1">
    <source>
        <dbReference type="EMBL" id="VEL18284.1"/>
    </source>
</evidence>
<dbReference type="Proteomes" id="UP000784294">
    <property type="component" value="Unassembled WGS sequence"/>
</dbReference>
<reference evidence="1" key="1">
    <citation type="submission" date="2018-11" db="EMBL/GenBank/DDBJ databases">
        <authorList>
            <consortium name="Pathogen Informatics"/>
        </authorList>
    </citation>
    <scope>NUCLEOTIDE SEQUENCE</scope>
</reference>
<dbReference type="OrthoDB" id="6372137at2759"/>
<sequence length="65" mass="7108">MNNVIQCRFRRRLTPLSQAAQMKDLAAPNQYYLILSLGQNIGTAGFASPFPGGQSVSRRPVVITS</sequence>
<name>A0A448WRE7_9PLAT</name>
<dbReference type="EMBL" id="CAAALY010036322">
    <property type="protein sequence ID" value="VEL18284.1"/>
    <property type="molecule type" value="Genomic_DNA"/>
</dbReference>
<dbReference type="AlphaFoldDB" id="A0A448WRE7"/>
<keyword evidence="2" id="KW-1185">Reference proteome</keyword>
<evidence type="ECO:0000313" key="2">
    <source>
        <dbReference type="Proteomes" id="UP000784294"/>
    </source>
</evidence>
<protein>
    <submittedName>
        <fullName evidence="1">Uncharacterized protein</fullName>
    </submittedName>
</protein>
<accession>A0A448WRE7</accession>
<proteinExistence type="predicted"/>